<dbReference type="EMBL" id="BPLF01000002">
    <property type="protein sequence ID" value="GIX63803.1"/>
    <property type="molecule type" value="Genomic_DNA"/>
</dbReference>
<reference evidence="9 10" key="1">
    <citation type="submission" date="2021-06" db="EMBL/GenBank/DDBJ databases">
        <title>Genome sequence of Babesia caballi.</title>
        <authorList>
            <person name="Yamagishi J."/>
            <person name="Kidaka T."/>
            <person name="Ochi A."/>
        </authorList>
    </citation>
    <scope>NUCLEOTIDE SEQUENCE [LARGE SCALE GENOMIC DNA]</scope>
    <source>
        <strain evidence="9">USDA-D6B2</strain>
    </source>
</reference>
<name>A0AAV4LUZ0_BABCB</name>
<evidence type="ECO:0000256" key="4">
    <source>
        <dbReference type="ARBA" id="ARBA00022777"/>
    </source>
</evidence>
<dbReference type="InterPro" id="IPR011992">
    <property type="entry name" value="EF-hand-dom_pair"/>
</dbReference>
<comment type="caution">
    <text evidence="9">The sequence shown here is derived from an EMBL/GenBank/DDBJ whole genome shotgun (WGS) entry which is preliminary data.</text>
</comment>
<gene>
    <name evidence="9" type="ORF">BcabD6B2_32380</name>
</gene>
<keyword evidence="3 6" id="KW-0547">Nucleotide-binding</keyword>
<proteinExistence type="predicted"/>
<dbReference type="SUPFAM" id="SSF56112">
    <property type="entry name" value="Protein kinase-like (PK-like)"/>
    <property type="match status" value="1"/>
</dbReference>
<dbReference type="Proteomes" id="UP001497744">
    <property type="component" value="Unassembled WGS sequence"/>
</dbReference>
<feature type="domain" description="Protein kinase" evidence="8">
    <location>
        <begin position="154"/>
        <end position="410"/>
    </location>
</feature>
<dbReference type="InterPro" id="IPR000719">
    <property type="entry name" value="Prot_kinase_dom"/>
</dbReference>
<keyword evidence="10" id="KW-1185">Reference proteome</keyword>
<evidence type="ECO:0000313" key="10">
    <source>
        <dbReference type="Proteomes" id="UP001497744"/>
    </source>
</evidence>
<dbReference type="Gene3D" id="1.10.510.10">
    <property type="entry name" value="Transferase(Phosphotransferase) domain 1"/>
    <property type="match status" value="1"/>
</dbReference>
<dbReference type="InterPro" id="IPR017441">
    <property type="entry name" value="Protein_kinase_ATP_BS"/>
</dbReference>
<dbReference type="PANTHER" id="PTHR24349">
    <property type="entry name" value="SERINE/THREONINE-PROTEIN KINASE"/>
    <property type="match status" value="1"/>
</dbReference>
<keyword evidence="5 6" id="KW-0067">ATP-binding</keyword>
<dbReference type="SUPFAM" id="SSF47473">
    <property type="entry name" value="EF-hand"/>
    <property type="match status" value="1"/>
</dbReference>
<accession>A0AAV4LUZ0</accession>
<dbReference type="Gene3D" id="1.10.238.10">
    <property type="entry name" value="EF-hand"/>
    <property type="match status" value="2"/>
</dbReference>
<organism evidence="9 10">
    <name type="scientific">Babesia caballi</name>
    <dbReference type="NCBI Taxonomy" id="5871"/>
    <lineage>
        <taxon>Eukaryota</taxon>
        <taxon>Sar</taxon>
        <taxon>Alveolata</taxon>
        <taxon>Apicomplexa</taxon>
        <taxon>Aconoidasida</taxon>
        <taxon>Piroplasmida</taxon>
        <taxon>Babesiidae</taxon>
        <taxon>Babesia</taxon>
    </lineage>
</organism>
<keyword evidence="2" id="KW-0808">Transferase</keyword>
<dbReference type="SMART" id="SM00220">
    <property type="entry name" value="S_TKc"/>
    <property type="match status" value="1"/>
</dbReference>
<dbReference type="GO" id="GO:0005524">
    <property type="term" value="F:ATP binding"/>
    <property type="evidence" value="ECO:0007669"/>
    <property type="project" value="UniProtKB-UniRule"/>
</dbReference>
<dbReference type="GO" id="GO:0004674">
    <property type="term" value="F:protein serine/threonine kinase activity"/>
    <property type="evidence" value="ECO:0007669"/>
    <property type="project" value="UniProtKB-KW"/>
</dbReference>
<feature type="region of interest" description="Disordered" evidence="7">
    <location>
        <begin position="64"/>
        <end position="112"/>
    </location>
</feature>
<dbReference type="CDD" id="cd05117">
    <property type="entry name" value="STKc_CAMK"/>
    <property type="match status" value="1"/>
</dbReference>
<keyword evidence="1" id="KW-0723">Serine/threonine-protein kinase</keyword>
<dbReference type="InterPro" id="IPR050205">
    <property type="entry name" value="CDPK_Ser/Thr_kinases"/>
</dbReference>
<dbReference type="GeneID" id="94195284"/>
<feature type="binding site" evidence="6">
    <location>
        <position position="183"/>
    </location>
    <ligand>
        <name>ATP</name>
        <dbReference type="ChEBI" id="CHEBI:30616"/>
    </ligand>
</feature>
<evidence type="ECO:0000256" key="5">
    <source>
        <dbReference type="ARBA" id="ARBA00022840"/>
    </source>
</evidence>
<dbReference type="PROSITE" id="PS00107">
    <property type="entry name" value="PROTEIN_KINASE_ATP"/>
    <property type="match status" value="1"/>
</dbReference>
<dbReference type="Pfam" id="PF00069">
    <property type="entry name" value="Pkinase"/>
    <property type="match status" value="1"/>
</dbReference>
<sequence length="591" mass="66047">MGNCCAQGGVFASQRNTTPRRRGCCSRRARKRPSLRGDDAAYVAPDICDVFYKGLRRPVCVPNAADDSSSAAAANDASSTRISSSSERNQTEDHAGVEAIQRADLGSSRSSVGREGDWLIRKLSDHPRVEDLVLMRDFWRSRIVTNRRITDRYSVTANSIGCGVGGSVRQVVDRMSQRAFALKSLRTRALSRRKLMGAFNEIAIFTQLDHPNIAFLHEAYDSPGVCHLVMEHCSGGELYDRLDNYKRFSESYAKRLTVQMLLAVNYLHANGICHRDLKLENWVFATPDTGSLLKMIDFGFARLFEDGVPMGKMHGTVYYVDPEVIDGCYNEKCDVWSTGVIVYMLLSGSPPFNGEGDKEILWKIKKGMLKFEGTRWSRVSGEAKDFIAYLLNRDGRWRASAYEALHHNWLREEVLKFGATVVKPEALRHMVEFSKRPPLHRALVALCVFEAERNVNREVYSLFFAINTSLSGSISLAEFTDALVRHLALEEREAAVVFDALAFRGSAMLTYTEFVAAVYEHYETIDAVLISQMYARLESLGNGRVDMDALTACFGERFNGDPLVAIAKDAGLAEDGVIGFNELRDCLVSVP</sequence>
<dbReference type="RefSeq" id="XP_067715872.1">
    <property type="nucleotide sequence ID" value="XM_067859771.1"/>
</dbReference>
<feature type="compositionally biased region" description="Low complexity" evidence="7">
    <location>
        <begin position="64"/>
        <end position="86"/>
    </location>
</feature>
<evidence type="ECO:0000256" key="2">
    <source>
        <dbReference type="ARBA" id="ARBA00022679"/>
    </source>
</evidence>
<dbReference type="PROSITE" id="PS50011">
    <property type="entry name" value="PROTEIN_KINASE_DOM"/>
    <property type="match status" value="1"/>
</dbReference>
<evidence type="ECO:0000313" key="9">
    <source>
        <dbReference type="EMBL" id="GIX63803.1"/>
    </source>
</evidence>
<evidence type="ECO:0000256" key="3">
    <source>
        <dbReference type="ARBA" id="ARBA00022741"/>
    </source>
</evidence>
<evidence type="ECO:0000256" key="7">
    <source>
        <dbReference type="SAM" id="MobiDB-lite"/>
    </source>
</evidence>
<dbReference type="InterPro" id="IPR011009">
    <property type="entry name" value="Kinase-like_dom_sf"/>
</dbReference>
<evidence type="ECO:0000256" key="6">
    <source>
        <dbReference type="PROSITE-ProRule" id="PRU10141"/>
    </source>
</evidence>
<dbReference type="AlphaFoldDB" id="A0AAV4LUZ0"/>
<protein>
    <submittedName>
        <fullName evidence="9">Calcium-dependent protein kinase, putative</fullName>
    </submittedName>
</protein>
<dbReference type="Gene3D" id="3.30.200.20">
    <property type="entry name" value="Phosphorylase Kinase, domain 1"/>
    <property type="match status" value="1"/>
</dbReference>
<keyword evidence="4 9" id="KW-0418">Kinase</keyword>
<evidence type="ECO:0000256" key="1">
    <source>
        <dbReference type="ARBA" id="ARBA00022527"/>
    </source>
</evidence>
<evidence type="ECO:0000259" key="8">
    <source>
        <dbReference type="PROSITE" id="PS50011"/>
    </source>
</evidence>